<dbReference type="InterPro" id="IPR049180">
    <property type="entry name" value="MdcG_C"/>
</dbReference>
<dbReference type="Proteomes" id="UP000289784">
    <property type="component" value="Unassembled WGS sequence"/>
</dbReference>
<keyword evidence="6" id="KW-1185">Reference proteome</keyword>
<dbReference type="Pfam" id="PF20866">
    <property type="entry name" value="MdcG_N"/>
    <property type="match status" value="1"/>
</dbReference>
<dbReference type="Pfam" id="PF10620">
    <property type="entry name" value="MdcG"/>
    <property type="match status" value="1"/>
</dbReference>
<dbReference type="OrthoDB" id="5985862at2"/>
<dbReference type="GO" id="GO:0016779">
    <property type="term" value="F:nucleotidyltransferase activity"/>
    <property type="evidence" value="ECO:0007669"/>
    <property type="project" value="UniProtKB-KW"/>
</dbReference>
<evidence type="ECO:0000313" key="5">
    <source>
        <dbReference type="EMBL" id="RXR02021.1"/>
    </source>
</evidence>
<feature type="domain" description="Phosphoribosyl-dephospho-CoA transferase MdcG N-terminal" evidence="4">
    <location>
        <begin position="4"/>
        <end position="81"/>
    </location>
</feature>
<dbReference type="AlphaFoldDB" id="A0A4Q1JSV7"/>
<dbReference type="NCBIfam" id="TIGR03135">
    <property type="entry name" value="malonate_mdcG"/>
    <property type="match status" value="1"/>
</dbReference>
<evidence type="ECO:0000256" key="1">
    <source>
        <dbReference type="ARBA" id="ARBA00022679"/>
    </source>
</evidence>
<organism evidence="5 6">
    <name type="scientific">Pseudoxanthomonas composti</name>
    <dbReference type="NCBI Taxonomy" id="2137479"/>
    <lineage>
        <taxon>Bacteria</taxon>
        <taxon>Pseudomonadati</taxon>
        <taxon>Pseudomonadota</taxon>
        <taxon>Gammaproteobacteria</taxon>
        <taxon>Lysobacterales</taxon>
        <taxon>Lysobacteraceae</taxon>
        <taxon>Pseudoxanthomonas</taxon>
    </lineage>
</organism>
<sequence length="214" mass="23142">MDARHTLVWLQPQAAWQALTPGAHARLAAWFAAGHPAVVARRQEHDAQDVLRLGVPLPPGEGKQRLALVASQAAIRRASAPPTLDQVRAAAPADWAVALDDLREVSCTLGQRPGVFGGFAWQAITGLPYVHAASDLDLLWQVTAPSQAQAIVQQLRRWEARHGRRADGECVLPDGRAFSWREYAGAADKVLVKAHGQCTLVARQALWVGSRQAA</sequence>
<name>A0A4Q1JSV7_9GAMM</name>
<dbReference type="InterPro" id="IPR048903">
    <property type="entry name" value="MdcG_N"/>
</dbReference>
<dbReference type="InterPro" id="IPR017557">
    <property type="entry name" value="Holo-ACP_synthase"/>
</dbReference>
<dbReference type="RefSeq" id="WP_129472110.1">
    <property type="nucleotide sequence ID" value="NZ_SAWZ01000009.1"/>
</dbReference>
<keyword evidence="1" id="KW-0808">Transferase</keyword>
<evidence type="ECO:0000256" key="2">
    <source>
        <dbReference type="ARBA" id="ARBA00022695"/>
    </source>
</evidence>
<evidence type="ECO:0000259" key="4">
    <source>
        <dbReference type="Pfam" id="PF20866"/>
    </source>
</evidence>
<keyword evidence="2" id="KW-0548">Nucleotidyltransferase</keyword>
<protein>
    <submittedName>
        <fullName evidence="5">Malonate decarboxylase holo-[acyl-carrier-protein] synthase</fullName>
    </submittedName>
</protein>
<accession>A0A4Q1JSV7</accession>
<comment type="caution">
    <text evidence="5">The sequence shown here is derived from an EMBL/GenBank/DDBJ whole genome shotgun (WGS) entry which is preliminary data.</text>
</comment>
<reference evidence="5 6" key="1">
    <citation type="submission" date="2019-01" db="EMBL/GenBank/DDBJ databases">
        <title>Pseudoxanthomonas composti sp. nov., isolated from compost.</title>
        <authorList>
            <person name="Yang G."/>
        </authorList>
    </citation>
    <scope>NUCLEOTIDE SEQUENCE [LARGE SCALE GENOMIC DNA]</scope>
    <source>
        <strain evidence="5 6">GSS15</strain>
    </source>
</reference>
<dbReference type="EMBL" id="SAWZ01000009">
    <property type="protein sequence ID" value="RXR02021.1"/>
    <property type="molecule type" value="Genomic_DNA"/>
</dbReference>
<proteinExistence type="predicted"/>
<evidence type="ECO:0000313" key="6">
    <source>
        <dbReference type="Proteomes" id="UP000289784"/>
    </source>
</evidence>
<feature type="domain" description="Phosphoribosyl-dephospho-CoA transferase MdcG C-terminal" evidence="3">
    <location>
        <begin position="84"/>
        <end position="203"/>
    </location>
</feature>
<gene>
    <name evidence="5" type="primary">mdcG</name>
    <name evidence="5" type="ORF">EPA99_15295</name>
</gene>
<evidence type="ECO:0000259" key="3">
    <source>
        <dbReference type="Pfam" id="PF10620"/>
    </source>
</evidence>